<dbReference type="AlphaFoldDB" id="A0A1M6A076"/>
<feature type="chain" id="PRO_5012206505" evidence="2">
    <location>
        <begin position="21"/>
        <end position="205"/>
    </location>
</feature>
<dbReference type="Proteomes" id="UP000184335">
    <property type="component" value="Unassembled WGS sequence"/>
</dbReference>
<organism evidence="4 5">
    <name type="scientific">Cruoricaptor ignavus</name>
    <dbReference type="NCBI Taxonomy" id="1118202"/>
    <lineage>
        <taxon>Bacteria</taxon>
        <taxon>Pseudomonadati</taxon>
        <taxon>Bacteroidota</taxon>
        <taxon>Flavobacteriia</taxon>
        <taxon>Flavobacteriales</taxon>
        <taxon>Weeksellaceae</taxon>
        <taxon>Cruoricaptor</taxon>
    </lineage>
</organism>
<evidence type="ECO:0000313" key="5">
    <source>
        <dbReference type="Proteomes" id="UP000184335"/>
    </source>
</evidence>
<evidence type="ECO:0000256" key="2">
    <source>
        <dbReference type="SAM" id="SignalP"/>
    </source>
</evidence>
<feature type="signal peptide" evidence="2">
    <location>
        <begin position="1"/>
        <end position="20"/>
    </location>
</feature>
<evidence type="ECO:0000313" key="4">
    <source>
        <dbReference type="EMBL" id="SHI29927.1"/>
    </source>
</evidence>
<gene>
    <name evidence="4" type="ORF">SAMN05443429_10181</name>
</gene>
<evidence type="ECO:0000256" key="1">
    <source>
        <dbReference type="ARBA" id="ARBA00022729"/>
    </source>
</evidence>
<dbReference type="InterPro" id="IPR026444">
    <property type="entry name" value="Secre_tail"/>
</dbReference>
<keyword evidence="1 2" id="KW-0732">Signal</keyword>
<protein>
    <submittedName>
        <fullName evidence="4">Por secretion system C-terminal sorting domain-containing protein</fullName>
    </submittedName>
</protein>
<dbReference type="NCBIfam" id="TIGR04183">
    <property type="entry name" value="Por_Secre_tail"/>
    <property type="match status" value="1"/>
</dbReference>
<dbReference type="STRING" id="1118202.SAMN05443429_10181"/>
<name>A0A1M6A076_9FLAO</name>
<accession>A0A1M6A076</accession>
<reference evidence="4 5" key="1">
    <citation type="submission" date="2016-11" db="EMBL/GenBank/DDBJ databases">
        <authorList>
            <person name="Jaros S."/>
            <person name="Januszkiewicz K."/>
            <person name="Wedrychowicz H."/>
        </authorList>
    </citation>
    <scope>NUCLEOTIDE SEQUENCE [LARGE SCALE GENOMIC DNA]</scope>
    <source>
        <strain evidence="4 5">DSM 25479</strain>
    </source>
</reference>
<dbReference type="OrthoDB" id="1182309at2"/>
<evidence type="ECO:0000259" key="3">
    <source>
        <dbReference type="Pfam" id="PF18962"/>
    </source>
</evidence>
<sequence>MMKKLIFLFALVFGLVISQAQTVEITLNKNSKDHTFKMAKTKTQADGSNYFEFGGQANGGIFQVKLYYTSSFGGGWFLEGVDGTGQAVVFMSPQPQASPNPPNYPGSTWNKSPYTQYTLKKVVVETSLDAVEVKKDAFAVYPNPAKDFVTVASNESGIAEVYSMEGRLLKKHGLNAGKNTLDVSALPKGTYILNVNGRAHKLLKK</sequence>
<dbReference type="RefSeq" id="WP_073177267.1">
    <property type="nucleotide sequence ID" value="NZ_FQYI01000001.1"/>
</dbReference>
<feature type="domain" description="Secretion system C-terminal sorting" evidence="3">
    <location>
        <begin position="140"/>
        <end position="205"/>
    </location>
</feature>
<dbReference type="Pfam" id="PF18962">
    <property type="entry name" value="Por_Secre_tail"/>
    <property type="match status" value="1"/>
</dbReference>
<dbReference type="EMBL" id="FQYI01000001">
    <property type="protein sequence ID" value="SHI29927.1"/>
    <property type="molecule type" value="Genomic_DNA"/>
</dbReference>
<proteinExistence type="predicted"/>
<keyword evidence="5" id="KW-1185">Reference proteome</keyword>